<comment type="pathway">
    <text evidence="1">Protein modification; [NiFe] hydrogenase maturation.</text>
</comment>
<dbReference type="SUPFAM" id="SSF53067">
    <property type="entry name" value="Actin-like ATPase domain"/>
    <property type="match status" value="1"/>
</dbReference>
<dbReference type="GO" id="GO:0016874">
    <property type="term" value="F:ligase activity"/>
    <property type="evidence" value="ECO:0007669"/>
    <property type="project" value="UniProtKB-UniRule"/>
</dbReference>
<dbReference type="InterPro" id="IPR001792">
    <property type="entry name" value="Acylphosphatase-like_dom"/>
</dbReference>
<dbReference type="Pfam" id="PF22521">
    <property type="entry name" value="HypF_C_2"/>
    <property type="match status" value="1"/>
</dbReference>
<sequence length="768" mass="85542">MAGHTKGLSIIVKGVVQGVGFRPFVYRLAKKLNLSGNIRNTGKGVLINVWGEENQLEDFIKGLKEEAPPLARLEKIITSPINGTPPAKFEVLESEAGPKQAKIPADVATCEACLAELFDPQDRRYRYPFINCTDCGPRFSVILDLPYDRVKTTMHVFPMCPECLAEYQNPENRRFHAEPNACPVCGPQIWLVDKDGNKIHAEDPVTYAIEAIKQGKIVALRGLGGFLLACDATNEKTVKLLRYRKKRPRKPFAIMVKDLESAESLAFLSDNEKEILTSPKRPIVLAKRKLASPLPEEIAPGLEFIGLMLPYTPLHHLILKEGNFLALVMTSGNLSGEPLCVTNDEALRRLSHIADLFLFHNREIVQGIDDSVVRVIAGKPRLIRRARGYVPEPLPFTCETKKFFAFGAHLKNTFTLTRGKEAFISQHIGDLEDLETLNFFQKALMHFENLLDIKPEVLVCDLHPGYLSTQLAEERAKKAQIPLIKVQHHVAHAAAVAGEFGLEPPFLALILDGLGLGDDGTLWGGELLKIERGQYEHLGHLFPVKQPGGDAASREAWRMLLAYLYEIYGEKTSEIAKKLLPKTYHEKIPLVLKMLEGNINAPITTSTGRLFDACAALLGICFEQTFEGEAPMLLESLALKTKKSPIFSSSLFRSKKLVLDTRALIKDLLENLDSFSKEELALSFHLSLAHGLKEMLVSASRKTKLKNIVFSGGVFQNKILAEALINFLRKEGLKVYFPEKLPVNDGAISYGQAVWASWIYERGLAKQS</sequence>
<dbReference type="GO" id="GO:0016743">
    <property type="term" value="F:carboxyl- or carbamoyltransferase activity"/>
    <property type="evidence" value="ECO:0007669"/>
    <property type="project" value="UniProtKB-UniRule"/>
</dbReference>
<keyword evidence="13" id="KW-1185">Reference proteome</keyword>
<feature type="active site" evidence="9">
    <location>
        <position position="40"/>
    </location>
</feature>
<dbReference type="PROSITE" id="PS51163">
    <property type="entry name" value="YRDC"/>
    <property type="match status" value="1"/>
</dbReference>
<dbReference type="PANTHER" id="PTHR42959">
    <property type="entry name" value="CARBAMOYLTRANSFERASE"/>
    <property type="match status" value="1"/>
</dbReference>
<dbReference type="NCBIfam" id="TIGR00143">
    <property type="entry name" value="hypF"/>
    <property type="match status" value="1"/>
</dbReference>
<evidence type="ECO:0000256" key="9">
    <source>
        <dbReference type="PROSITE-ProRule" id="PRU00520"/>
    </source>
</evidence>
<dbReference type="Pfam" id="PF00708">
    <property type="entry name" value="Acylphosphatase"/>
    <property type="match status" value="1"/>
</dbReference>
<dbReference type="PaxDb" id="667014-Thein_0295"/>
<dbReference type="Pfam" id="PF07503">
    <property type="entry name" value="zf-HYPF"/>
    <property type="match status" value="2"/>
</dbReference>
<dbReference type="GO" id="GO:0008270">
    <property type="term" value="F:zinc ion binding"/>
    <property type="evidence" value="ECO:0007669"/>
    <property type="project" value="UniProtKB-KW"/>
</dbReference>
<dbReference type="AlphaFoldDB" id="F8A9X8"/>
<dbReference type="Pfam" id="PF17788">
    <property type="entry name" value="HypF_C"/>
    <property type="match status" value="1"/>
</dbReference>
<dbReference type="InterPro" id="IPR017968">
    <property type="entry name" value="Acylphosphatase_CS"/>
</dbReference>
<dbReference type="PROSITE" id="PS51160">
    <property type="entry name" value="ACYLPHOSPHATASE_3"/>
    <property type="match status" value="1"/>
</dbReference>
<comment type="catalytic activity">
    <reaction evidence="9">
        <text>an acyl phosphate + H2O = a carboxylate + phosphate + H(+)</text>
        <dbReference type="Rhea" id="RHEA:14965"/>
        <dbReference type="ChEBI" id="CHEBI:15377"/>
        <dbReference type="ChEBI" id="CHEBI:15378"/>
        <dbReference type="ChEBI" id="CHEBI:29067"/>
        <dbReference type="ChEBI" id="CHEBI:43474"/>
        <dbReference type="ChEBI" id="CHEBI:59918"/>
        <dbReference type="EC" id="3.6.1.7"/>
    </reaction>
</comment>
<protein>
    <recommendedName>
        <fullName evidence="8">Carbamoyltransferase</fullName>
        <ecNumber evidence="8">6.2.-.-</ecNumber>
    </recommendedName>
</protein>
<evidence type="ECO:0000259" key="11">
    <source>
        <dbReference type="PROSITE" id="PS51163"/>
    </source>
</evidence>
<dbReference type="GO" id="GO:0051604">
    <property type="term" value="P:protein maturation"/>
    <property type="evidence" value="ECO:0007669"/>
    <property type="project" value="TreeGrafter"/>
</dbReference>
<reference evidence="12 13" key="2">
    <citation type="journal article" date="2012" name="Stand. Genomic Sci.">
        <title>Complete genome sequence of the thermophilic sulfate-reducing ocean bacterium Thermodesulfatator indicus type strain (CIR29812(T)).</title>
        <authorList>
            <person name="Anderson I."/>
            <person name="Saunders E."/>
            <person name="Lapidus A."/>
            <person name="Nolan M."/>
            <person name="Lucas S."/>
            <person name="Tice H."/>
            <person name="Del Rio T.G."/>
            <person name="Cheng J.F."/>
            <person name="Han C."/>
            <person name="Tapia R."/>
            <person name="Goodwin L.A."/>
            <person name="Pitluck S."/>
            <person name="Liolios K."/>
            <person name="Mavromatis K."/>
            <person name="Pagani I."/>
            <person name="Ivanova N."/>
            <person name="Mikhailova N."/>
            <person name="Pati A."/>
            <person name="Chen A."/>
            <person name="Palaniappan K."/>
            <person name="Land M."/>
            <person name="Hauser L."/>
            <person name="Jeffries C.D."/>
            <person name="Chang Y.J."/>
            <person name="Brambilla E.M."/>
            <person name="Rohde M."/>
            <person name="Spring S."/>
            <person name="Goker M."/>
            <person name="Detter J.C."/>
            <person name="Woyke T."/>
            <person name="Bristow J."/>
            <person name="Eisen J.A."/>
            <person name="Markowitz V."/>
            <person name="Hugenholtz P."/>
            <person name="Kyrpides N.C."/>
            <person name="Klenk H.P."/>
        </authorList>
    </citation>
    <scope>NUCLEOTIDE SEQUENCE [LARGE SCALE GENOMIC DNA]</scope>
    <source>
        <strain evidence="13">DSM 15286 / JCM 11887 / CIR29812</strain>
    </source>
</reference>
<evidence type="ECO:0000256" key="1">
    <source>
        <dbReference type="ARBA" id="ARBA00004711"/>
    </source>
</evidence>
<evidence type="ECO:0000256" key="3">
    <source>
        <dbReference type="ARBA" id="ARBA00022598"/>
    </source>
</evidence>
<keyword evidence="3" id="KW-0436">Ligase</keyword>
<dbReference type="InterPro" id="IPR041440">
    <property type="entry name" value="HypF_C"/>
</dbReference>
<dbReference type="InterPro" id="IPR006070">
    <property type="entry name" value="Sua5-like_dom"/>
</dbReference>
<name>F8A9X8_THEID</name>
<comment type="similarity">
    <text evidence="2 8">Belongs to the carbamoyltransferase HypF family.</text>
</comment>
<dbReference type="InterPro" id="IPR011125">
    <property type="entry name" value="Znf_HypF"/>
</dbReference>
<dbReference type="OrthoDB" id="9808093at2"/>
<dbReference type="RefSeq" id="WP_013906925.1">
    <property type="nucleotide sequence ID" value="NC_015681.1"/>
</dbReference>
<evidence type="ECO:0000256" key="2">
    <source>
        <dbReference type="ARBA" id="ARBA00008097"/>
    </source>
</evidence>
<dbReference type="SUPFAM" id="SSF54975">
    <property type="entry name" value="Acylphosphatase/BLUF domain-like"/>
    <property type="match status" value="1"/>
</dbReference>
<evidence type="ECO:0000256" key="7">
    <source>
        <dbReference type="ARBA" id="ARBA00048220"/>
    </source>
</evidence>
<reference evidence="13" key="1">
    <citation type="submission" date="2011-04" db="EMBL/GenBank/DDBJ databases">
        <title>The complete genome of Thermodesulfatator indicus DSM 15286.</title>
        <authorList>
            <person name="Lucas S."/>
            <person name="Copeland A."/>
            <person name="Lapidus A."/>
            <person name="Bruce D."/>
            <person name="Goodwin L."/>
            <person name="Pitluck S."/>
            <person name="Peters L."/>
            <person name="Kyrpides N."/>
            <person name="Mavromatis K."/>
            <person name="Pagani I."/>
            <person name="Ivanova N."/>
            <person name="Saunders L."/>
            <person name="Detter J.C."/>
            <person name="Tapia R."/>
            <person name="Han C."/>
            <person name="Land M."/>
            <person name="Hauser L."/>
            <person name="Markowitz V."/>
            <person name="Cheng J.-F."/>
            <person name="Hugenholtz P."/>
            <person name="Woyke T."/>
            <person name="Wu D."/>
            <person name="Spring S."/>
            <person name="Schroeder M."/>
            <person name="Brambilla E."/>
            <person name="Klenk H.-P."/>
            <person name="Eisen J.A."/>
        </authorList>
    </citation>
    <scope>NUCLEOTIDE SEQUENCE [LARGE SCALE GENOMIC DNA]</scope>
    <source>
        <strain evidence="13">DSM 15286 / JCM 11887 / CIR29812</strain>
    </source>
</reference>
<dbReference type="PANTHER" id="PTHR42959:SF1">
    <property type="entry name" value="CARBAMOYLTRANSFERASE HYPF"/>
    <property type="match status" value="1"/>
</dbReference>
<dbReference type="InterPro" id="IPR055128">
    <property type="entry name" value="HypF_C_2"/>
</dbReference>
<evidence type="ECO:0000256" key="5">
    <source>
        <dbReference type="ARBA" id="ARBA00022771"/>
    </source>
</evidence>
<dbReference type="Gene3D" id="3.30.110.120">
    <property type="match status" value="1"/>
</dbReference>
<dbReference type="EC" id="6.2.-.-" evidence="8"/>
<keyword evidence="4" id="KW-0479">Metal-binding</keyword>
<gene>
    <name evidence="12" type="ordered locus">Thein_0295</name>
</gene>
<dbReference type="PROSITE" id="PS00150">
    <property type="entry name" value="ACYLPHOSPHATASE_1"/>
    <property type="match status" value="1"/>
</dbReference>
<feature type="active site" evidence="9">
    <location>
        <position position="22"/>
    </location>
</feature>
<feature type="domain" description="Acylphosphatase-like" evidence="10">
    <location>
        <begin position="7"/>
        <end position="93"/>
    </location>
</feature>
<keyword evidence="5" id="KW-0863">Zinc-finger</keyword>
<feature type="domain" description="YrdC-like" evidence="11">
    <location>
        <begin position="202"/>
        <end position="388"/>
    </location>
</feature>
<dbReference type="InParanoid" id="F8A9X8"/>
<dbReference type="InterPro" id="IPR043129">
    <property type="entry name" value="ATPase_NBD"/>
</dbReference>
<dbReference type="InterPro" id="IPR004421">
    <property type="entry name" value="Carbamoyltransferase_HypF"/>
</dbReference>
<dbReference type="EMBL" id="CP002683">
    <property type="protein sequence ID" value="AEH44179.1"/>
    <property type="molecule type" value="Genomic_DNA"/>
</dbReference>
<evidence type="ECO:0000256" key="8">
    <source>
        <dbReference type="PIRNR" id="PIRNR006256"/>
    </source>
</evidence>
<dbReference type="SUPFAM" id="SSF55821">
    <property type="entry name" value="YrdC/RibB"/>
    <property type="match status" value="1"/>
</dbReference>
<evidence type="ECO:0000313" key="12">
    <source>
        <dbReference type="EMBL" id="AEH44179.1"/>
    </source>
</evidence>
<evidence type="ECO:0000259" key="10">
    <source>
        <dbReference type="PROSITE" id="PS51160"/>
    </source>
</evidence>
<dbReference type="Gene3D" id="3.30.420.40">
    <property type="match status" value="1"/>
</dbReference>
<dbReference type="UniPathway" id="UPA00335"/>
<accession>F8A9X8</accession>
<evidence type="ECO:0000313" key="13">
    <source>
        <dbReference type="Proteomes" id="UP000006793"/>
    </source>
</evidence>
<organism evidence="12 13">
    <name type="scientific">Thermodesulfatator indicus (strain DSM 15286 / JCM 11887 / CIR29812)</name>
    <dbReference type="NCBI Taxonomy" id="667014"/>
    <lineage>
        <taxon>Bacteria</taxon>
        <taxon>Pseudomonadati</taxon>
        <taxon>Thermodesulfobacteriota</taxon>
        <taxon>Thermodesulfobacteria</taxon>
        <taxon>Thermodesulfobacteriales</taxon>
        <taxon>Thermodesulfatatoraceae</taxon>
        <taxon>Thermodesulfatator</taxon>
    </lineage>
</organism>
<keyword evidence="9" id="KW-0378">Hydrolase</keyword>
<keyword evidence="6" id="KW-0862">Zinc</keyword>
<dbReference type="InterPro" id="IPR036046">
    <property type="entry name" value="Acylphosphatase-like_dom_sf"/>
</dbReference>
<evidence type="ECO:0000256" key="6">
    <source>
        <dbReference type="ARBA" id="ARBA00022833"/>
    </source>
</evidence>
<dbReference type="KEGG" id="tid:Thein_0295"/>
<dbReference type="eggNOG" id="COG0068">
    <property type="taxonomic scope" value="Bacteria"/>
</dbReference>
<proteinExistence type="inferred from homology"/>
<dbReference type="Gene3D" id="3.30.420.360">
    <property type="match status" value="1"/>
</dbReference>
<dbReference type="InterPro" id="IPR017945">
    <property type="entry name" value="DHBP_synth_RibB-like_a/b_dom"/>
</dbReference>
<dbReference type="FunCoup" id="F8A9X8">
    <property type="interactions" value="38"/>
</dbReference>
<dbReference type="InterPro" id="IPR051060">
    <property type="entry name" value="Carbamoyltrans_HypF-like"/>
</dbReference>
<dbReference type="Pfam" id="PF01300">
    <property type="entry name" value="Sua5_yciO_yrdC"/>
    <property type="match status" value="1"/>
</dbReference>
<dbReference type="GO" id="GO:0003725">
    <property type="term" value="F:double-stranded RNA binding"/>
    <property type="evidence" value="ECO:0007669"/>
    <property type="project" value="InterPro"/>
</dbReference>
<dbReference type="STRING" id="667014.Thein_0295"/>
<comment type="catalytic activity">
    <reaction evidence="7">
        <text>C-terminal L-cysteinyl-[HypE protein] + carbamoyl phosphate + ATP + H2O = C-terminal S-carboxamide-L-cysteinyl-[HypE protein] + AMP + phosphate + diphosphate + H(+)</text>
        <dbReference type="Rhea" id="RHEA:55636"/>
        <dbReference type="Rhea" id="RHEA-COMP:14247"/>
        <dbReference type="Rhea" id="RHEA-COMP:14392"/>
        <dbReference type="ChEBI" id="CHEBI:15377"/>
        <dbReference type="ChEBI" id="CHEBI:15378"/>
        <dbReference type="ChEBI" id="CHEBI:30616"/>
        <dbReference type="ChEBI" id="CHEBI:33019"/>
        <dbReference type="ChEBI" id="CHEBI:43474"/>
        <dbReference type="ChEBI" id="CHEBI:58228"/>
        <dbReference type="ChEBI" id="CHEBI:76913"/>
        <dbReference type="ChEBI" id="CHEBI:139126"/>
        <dbReference type="ChEBI" id="CHEBI:456215"/>
    </reaction>
</comment>
<dbReference type="Gene3D" id="3.90.870.50">
    <property type="match status" value="1"/>
</dbReference>
<dbReference type="PIRSF" id="PIRSF006256">
    <property type="entry name" value="CMPcnvr_hdrg_mat"/>
    <property type="match status" value="1"/>
</dbReference>
<evidence type="ECO:0000256" key="4">
    <source>
        <dbReference type="ARBA" id="ARBA00022723"/>
    </source>
</evidence>
<dbReference type="GO" id="GO:0003998">
    <property type="term" value="F:acylphosphatase activity"/>
    <property type="evidence" value="ECO:0007669"/>
    <property type="project" value="UniProtKB-EC"/>
</dbReference>
<dbReference type="Proteomes" id="UP000006793">
    <property type="component" value="Chromosome"/>
</dbReference>
<dbReference type="PATRIC" id="fig|667014.3.peg.302"/>
<dbReference type="HOGENOM" id="CLU_009164_0_0_0"/>